<accession>A0A9D2KP06</accession>
<comment type="caution">
    <text evidence="2">The sequence shown here is derived from an EMBL/GenBank/DDBJ whole genome shotgun (WGS) entry which is preliminary data.</text>
</comment>
<feature type="domain" description="N-acetyltransferase" evidence="1">
    <location>
        <begin position="21"/>
        <end position="166"/>
    </location>
</feature>
<dbReference type="InterPro" id="IPR000182">
    <property type="entry name" value="GNAT_dom"/>
</dbReference>
<protein>
    <submittedName>
        <fullName evidence="2">GNAT family N-acetyltransferase</fullName>
    </submittedName>
</protein>
<reference evidence="2" key="1">
    <citation type="journal article" date="2021" name="PeerJ">
        <title>Extensive microbial diversity within the chicken gut microbiome revealed by metagenomics and culture.</title>
        <authorList>
            <person name="Gilroy R."/>
            <person name="Ravi A."/>
            <person name="Getino M."/>
            <person name="Pursley I."/>
            <person name="Horton D.L."/>
            <person name="Alikhan N.F."/>
            <person name="Baker D."/>
            <person name="Gharbi K."/>
            <person name="Hall N."/>
            <person name="Watson M."/>
            <person name="Adriaenssens E.M."/>
            <person name="Foster-Nyarko E."/>
            <person name="Jarju S."/>
            <person name="Secka A."/>
            <person name="Antonio M."/>
            <person name="Oren A."/>
            <person name="Chaudhuri R.R."/>
            <person name="La Ragione R."/>
            <person name="Hildebrand F."/>
            <person name="Pallen M.J."/>
        </authorList>
    </citation>
    <scope>NUCLEOTIDE SEQUENCE</scope>
    <source>
        <strain evidence="2">CHK178-16964</strain>
    </source>
</reference>
<dbReference type="GO" id="GO:0016747">
    <property type="term" value="F:acyltransferase activity, transferring groups other than amino-acyl groups"/>
    <property type="evidence" value="ECO:0007669"/>
    <property type="project" value="InterPro"/>
</dbReference>
<reference evidence="2" key="2">
    <citation type="submission" date="2021-04" db="EMBL/GenBank/DDBJ databases">
        <authorList>
            <person name="Gilroy R."/>
        </authorList>
    </citation>
    <scope>NUCLEOTIDE SEQUENCE</scope>
    <source>
        <strain evidence="2">CHK178-16964</strain>
    </source>
</reference>
<dbReference type="Proteomes" id="UP000823900">
    <property type="component" value="Unassembled WGS sequence"/>
</dbReference>
<name>A0A9D2KP06_9FIRM</name>
<proteinExistence type="predicted"/>
<evidence type="ECO:0000259" key="1">
    <source>
        <dbReference type="PROSITE" id="PS51186"/>
    </source>
</evidence>
<evidence type="ECO:0000313" key="3">
    <source>
        <dbReference type="Proteomes" id="UP000823900"/>
    </source>
</evidence>
<dbReference type="Pfam" id="PF00583">
    <property type="entry name" value="Acetyltransf_1"/>
    <property type="match status" value="1"/>
</dbReference>
<sequence length="171" mass="20307">MNRDYLFREIKKEEIPQMFSMILQRIEWMDRQGIEQWNKTGYIQAYPQSYYEEEREKGEVFVLADRSTGKLVSAAVLKEMDERWTDDRPALYLHNFVSRIAVKNAGSIFLYFVEKYALKKGKKYLRLDSAEDNPILAQYYESHGFMPVGKCEDGLYKGILREKELREHAVK</sequence>
<evidence type="ECO:0000313" key="2">
    <source>
        <dbReference type="EMBL" id="HJA72113.1"/>
    </source>
</evidence>
<dbReference type="Gene3D" id="3.40.630.30">
    <property type="match status" value="1"/>
</dbReference>
<dbReference type="EMBL" id="DWZA01000097">
    <property type="protein sequence ID" value="HJA72113.1"/>
    <property type="molecule type" value="Genomic_DNA"/>
</dbReference>
<dbReference type="SUPFAM" id="SSF55729">
    <property type="entry name" value="Acyl-CoA N-acyltransferases (Nat)"/>
    <property type="match status" value="1"/>
</dbReference>
<dbReference type="AlphaFoldDB" id="A0A9D2KP06"/>
<dbReference type="InterPro" id="IPR016181">
    <property type="entry name" value="Acyl_CoA_acyltransferase"/>
</dbReference>
<dbReference type="PROSITE" id="PS51186">
    <property type="entry name" value="GNAT"/>
    <property type="match status" value="1"/>
</dbReference>
<gene>
    <name evidence="2" type="ORF">IAA07_11165</name>
</gene>
<organism evidence="2 3">
    <name type="scientific">Candidatus Lachnoclostridium stercoravium</name>
    <dbReference type="NCBI Taxonomy" id="2838633"/>
    <lineage>
        <taxon>Bacteria</taxon>
        <taxon>Bacillati</taxon>
        <taxon>Bacillota</taxon>
        <taxon>Clostridia</taxon>
        <taxon>Lachnospirales</taxon>
        <taxon>Lachnospiraceae</taxon>
    </lineage>
</organism>